<gene>
    <name evidence="2" type="ORF">P170DRAFT_473560</name>
</gene>
<comment type="caution">
    <text evidence="2">The sequence shown here is derived from an EMBL/GenBank/DDBJ whole genome shotgun (WGS) entry which is preliminary data.</text>
</comment>
<dbReference type="GeneID" id="36560755"/>
<accession>A0A2I2GAT8</accession>
<evidence type="ECO:0000256" key="1">
    <source>
        <dbReference type="SAM" id="SignalP"/>
    </source>
</evidence>
<reference evidence="2 3" key="1">
    <citation type="submission" date="2016-12" db="EMBL/GenBank/DDBJ databases">
        <title>The genomes of Aspergillus section Nigri reveals drivers in fungal speciation.</title>
        <authorList>
            <consortium name="DOE Joint Genome Institute"/>
            <person name="Vesth T.C."/>
            <person name="Nybo J."/>
            <person name="Theobald S."/>
            <person name="Brandl J."/>
            <person name="Frisvad J.C."/>
            <person name="Nielsen K.F."/>
            <person name="Lyhne E.K."/>
            <person name="Kogle M.E."/>
            <person name="Kuo A."/>
            <person name="Riley R."/>
            <person name="Clum A."/>
            <person name="Nolan M."/>
            <person name="Lipzen A."/>
            <person name="Salamov A."/>
            <person name="Henrissat B."/>
            <person name="Wiebenga A."/>
            <person name="De Vries R.P."/>
            <person name="Grigoriev I.V."/>
            <person name="Mortensen U.H."/>
            <person name="Andersen M.R."/>
            <person name="Baker S.E."/>
        </authorList>
    </citation>
    <scope>NUCLEOTIDE SEQUENCE [LARGE SCALE GENOMIC DNA]</scope>
    <source>
        <strain evidence="2 3">IBT 23096</strain>
    </source>
</reference>
<evidence type="ECO:0000313" key="3">
    <source>
        <dbReference type="Proteomes" id="UP000234275"/>
    </source>
</evidence>
<feature type="chain" id="PRO_5014165638" description="Lysine-specific metallo-endopeptidase domain-containing protein" evidence="1">
    <location>
        <begin position="23"/>
        <end position="313"/>
    </location>
</feature>
<dbReference type="OrthoDB" id="4340678at2759"/>
<protein>
    <recommendedName>
        <fullName evidence="4">Lysine-specific metallo-endopeptidase domain-containing protein</fullName>
    </recommendedName>
</protein>
<dbReference type="RefSeq" id="XP_024705291.1">
    <property type="nucleotide sequence ID" value="XM_024853057.1"/>
</dbReference>
<feature type="signal peptide" evidence="1">
    <location>
        <begin position="1"/>
        <end position="22"/>
    </location>
</feature>
<dbReference type="EMBL" id="MSFO01000003">
    <property type="protein sequence ID" value="PLB49989.1"/>
    <property type="molecule type" value="Genomic_DNA"/>
</dbReference>
<dbReference type="VEuPathDB" id="FungiDB:P170DRAFT_473560"/>
<sequence>MVRLNWGAALCIVPSLASSVAGSVIPDHGEFNTLSRRAMPQFNGFESKPERKERIVQSLKDMVTMVTKVMDALYSEEAADKKIVNAVLGQYFTEDQQGTALEVIKALVEPAHIDGTTGSDVMQMVQFNAEDFDKACMPGKDQKVWSNKIAWGYTKPRTSPSEIHFCDSKRRDAYKYPDLDSMTCLDVGSQVSWKMLPLAYVTIHELTHAIDISGPILEPLCLGEYTKDPAYGPELTRELRKNPDNEKYKALFDKMSPLQNADSYAWFVTEAYWALTCGRTFGAPTSNRNYYDGVCKDSALNKAMCFASSMNIS</sequence>
<organism evidence="2 3">
    <name type="scientific">Aspergillus steynii IBT 23096</name>
    <dbReference type="NCBI Taxonomy" id="1392250"/>
    <lineage>
        <taxon>Eukaryota</taxon>
        <taxon>Fungi</taxon>
        <taxon>Dikarya</taxon>
        <taxon>Ascomycota</taxon>
        <taxon>Pezizomycotina</taxon>
        <taxon>Eurotiomycetes</taxon>
        <taxon>Eurotiomycetidae</taxon>
        <taxon>Eurotiales</taxon>
        <taxon>Aspergillaceae</taxon>
        <taxon>Aspergillus</taxon>
        <taxon>Aspergillus subgen. Circumdati</taxon>
    </lineage>
</organism>
<dbReference type="Proteomes" id="UP000234275">
    <property type="component" value="Unassembled WGS sequence"/>
</dbReference>
<dbReference type="Gene3D" id="3.40.390.10">
    <property type="entry name" value="Collagenase (Catalytic Domain)"/>
    <property type="match status" value="1"/>
</dbReference>
<dbReference type="InterPro" id="IPR024079">
    <property type="entry name" value="MetalloPept_cat_dom_sf"/>
</dbReference>
<keyword evidence="1" id="KW-0732">Signal</keyword>
<dbReference type="AlphaFoldDB" id="A0A2I2GAT8"/>
<dbReference type="GO" id="GO:0008237">
    <property type="term" value="F:metallopeptidase activity"/>
    <property type="evidence" value="ECO:0007669"/>
    <property type="project" value="InterPro"/>
</dbReference>
<name>A0A2I2GAT8_9EURO</name>
<evidence type="ECO:0000313" key="2">
    <source>
        <dbReference type="EMBL" id="PLB49989.1"/>
    </source>
</evidence>
<evidence type="ECO:0008006" key="4">
    <source>
        <dbReference type="Google" id="ProtNLM"/>
    </source>
</evidence>
<keyword evidence="3" id="KW-1185">Reference proteome</keyword>
<proteinExistence type="predicted"/>